<dbReference type="SMART" id="SM01167">
    <property type="entry name" value="DUF1900"/>
    <property type="match status" value="1"/>
</dbReference>
<dbReference type="STRING" id="58919.A0A316Z9E8"/>
<feature type="compositionally biased region" description="Pro residues" evidence="10">
    <location>
        <begin position="466"/>
        <end position="476"/>
    </location>
</feature>
<evidence type="ECO:0000256" key="6">
    <source>
        <dbReference type="ARBA" id="ARBA00023203"/>
    </source>
</evidence>
<keyword evidence="2" id="KW-0597">Phosphoprotein</keyword>
<keyword evidence="6" id="KW-0009">Actin-binding</keyword>
<evidence type="ECO:0000256" key="5">
    <source>
        <dbReference type="ARBA" id="ARBA00023054"/>
    </source>
</evidence>
<dbReference type="InterPro" id="IPR036322">
    <property type="entry name" value="WD40_repeat_dom_sf"/>
</dbReference>
<organism evidence="12 13">
    <name type="scientific">Tilletiopsis washingtonensis</name>
    <dbReference type="NCBI Taxonomy" id="58919"/>
    <lineage>
        <taxon>Eukaryota</taxon>
        <taxon>Fungi</taxon>
        <taxon>Dikarya</taxon>
        <taxon>Basidiomycota</taxon>
        <taxon>Ustilaginomycotina</taxon>
        <taxon>Exobasidiomycetes</taxon>
        <taxon>Entylomatales</taxon>
        <taxon>Entylomatales incertae sedis</taxon>
        <taxon>Tilletiopsis</taxon>
    </lineage>
</organism>
<dbReference type="AlphaFoldDB" id="A0A316Z9E8"/>
<dbReference type="InterPro" id="IPR015943">
    <property type="entry name" value="WD40/YVTN_repeat-like_dom_sf"/>
</dbReference>
<dbReference type="GeneID" id="37270076"/>
<feature type="domain" description="DUF1899" evidence="11">
    <location>
        <begin position="3"/>
        <end position="67"/>
    </location>
</feature>
<dbReference type="GO" id="GO:0030479">
    <property type="term" value="C:actin cortical patch"/>
    <property type="evidence" value="ECO:0007669"/>
    <property type="project" value="UniProtKB-ARBA"/>
</dbReference>
<feature type="compositionally biased region" description="Low complexity" evidence="10">
    <location>
        <begin position="411"/>
        <end position="432"/>
    </location>
</feature>
<evidence type="ECO:0000313" key="12">
    <source>
        <dbReference type="EMBL" id="PWN97572.1"/>
    </source>
</evidence>
<dbReference type="PROSITE" id="PS50294">
    <property type="entry name" value="WD_REPEATS_REGION"/>
    <property type="match status" value="1"/>
</dbReference>
<dbReference type="PANTHER" id="PTHR10856">
    <property type="entry name" value="CORONIN"/>
    <property type="match status" value="1"/>
</dbReference>
<accession>A0A316Z9E8</accession>
<evidence type="ECO:0000256" key="3">
    <source>
        <dbReference type="ARBA" id="ARBA00022574"/>
    </source>
</evidence>
<dbReference type="InterPro" id="IPR015048">
    <property type="entry name" value="DUF1899"/>
</dbReference>
<dbReference type="SUPFAM" id="SSF50978">
    <property type="entry name" value="WD40 repeat-like"/>
    <property type="match status" value="1"/>
</dbReference>
<gene>
    <name evidence="12" type="ORF">FA09DRAFT_330258</name>
</gene>
<dbReference type="Gene3D" id="2.130.10.10">
    <property type="entry name" value="YVTN repeat-like/Quinoprotein amine dehydrogenase"/>
    <property type="match status" value="1"/>
</dbReference>
<dbReference type="InterPro" id="IPR015505">
    <property type="entry name" value="Coronin"/>
</dbReference>
<evidence type="ECO:0000256" key="7">
    <source>
        <dbReference type="ARBA" id="ARBA00062568"/>
    </source>
</evidence>
<dbReference type="PANTHER" id="PTHR10856:SF0">
    <property type="entry name" value="CORONIN"/>
    <property type="match status" value="1"/>
</dbReference>
<name>A0A316Z9E8_9BASI</name>
<evidence type="ECO:0000256" key="9">
    <source>
        <dbReference type="RuleBase" id="RU280818"/>
    </source>
</evidence>
<evidence type="ECO:0000256" key="1">
    <source>
        <dbReference type="ARBA" id="ARBA00009482"/>
    </source>
</evidence>
<proteinExistence type="inferred from homology"/>
<evidence type="ECO:0000259" key="11">
    <source>
        <dbReference type="SMART" id="SM01166"/>
    </source>
</evidence>
<evidence type="ECO:0000256" key="2">
    <source>
        <dbReference type="ARBA" id="ARBA00022553"/>
    </source>
</evidence>
<dbReference type="Pfam" id="PF00400">
    <property type="entry name" value="WD40"/>
    <property type="match status" value="1"/>
</dbReference>
<feature type="region of interest" description="Disordered" evidence="10">
    <location>
        <begin position="402"/>
        <end position="432"/>
    </location>
</feature>
<dbReference type="InterPro" id="IPR001680">
    <property type="entry name" value="WD40_rpt"/>
</dbReference>
<dbReference type="OrthoDB" id="1850764at2759"/>
<dbReference type="Pfam" id="PF16300">
    <property type="entry name" value="WD40_4"/>
    <property type="match status" value="1"/>
</dbReference>
<protein>
    <recommendedName>
        <fullName evidence="9">Coronin</fullName>
    </recommendedName>
</protein>
<dbReference type="Pfam" id="PF08953">
    <property type="entry name" value="DUF1899"/>
    <property type="match status" value="1"/>
</dbReference>
<keyword evidence="5" id="KW-0175">Coiled coil</keyword>
<feature type="repeat" description="WD" evidence="8">
    <location>
        <begin position="76"/>
        <end position="108"/>
    </location>
</feature>
<dbReference type="RefSeq" id="XP_025597851.1">
    <property type="nucleotide sequence ID" value="XM_025742532.1"/>
</dbReference>
<dbReference type="GO" id="GO:0051015">
    <property type="term" value="F:actin filament binding"/>
    <property type="evidence" value="ECO:0007669"/>
    <property type="project" value="TreeGrafter"/>
</dbReference>
<reference evidence="12 13" key="1">
    <citation type="journal article" date="2018" name="Mol. Biol. Evol.">
        <title>Broad Genomic Sampling Reveals a Smut Pathogenic Ancestry of the Fungal Clade Ustilaginomycotina.</title>
        <authorList>
            <person name="Kijpornyongpan T."/>
            <person name="Mondo S.J."/>
            <person name="Barry K."/>
            <person name="Sandor L."/>
            <person name="Lee J."/>
            <person name="Lipzen A."/>
            <person name="Pangilinan J."/>
            <person name="LaButti K."/>
            <person name="Hainaut M."/>
            <person name="Henrissat B."/>
            <person name="Grigoriev I.V."/>
            <person name="Spatafora J.W."/>
            <person name="Aime M.C."/>
        </authorList>
    </citation>
    <scope>NUCLEOTIDE SEQUENCE [LARGE SCALE GENOMIC DNA]</scope>
    <source>
        <strain evidence="12 13">MCA 4186</strain>
    </source>
</reference>
<dbReference type="FunFam" id="2.130.10.10:FF:000197">
    <property type="entry name" value="Coronin"/>
    <property type="match status" value="1"/>
</dbReference>
<comment type="similarity">
    <text evidence="1 9">Belongs to the WD repeat coronin family.</text>
</comment>
<evidence type="ECO:0000256" key="10">
    <source>
        <dbReference type="SAM" id="MobiDB-lite"/>
    </source>
</evidence>
<keyword evidence="4 9" id="KW-0677">Repeat</keyword>
<dbReference type="PROSITE" id="PS50082">
    <property type="entry name" value="WD_REPEATS_2"/>
    <property type="match status" value="1"/>
</dbReference>
<comment type="subunit">
    <text evidence="7">Binds to F-actin.</text>
</comment>
<feature type="compositionally biased region" description="Polar residues" evidence="10">
    <location>
        <begin position="480"/>
        <end position="491"/>
    </location>
</feature>
<dbReference type="SMART" id="SM01166">
    <property type="entry name" value="DUF1899"/>
    <property type="match status" value="1"/>
</dbReference>
<evidence type="ECO:0000256" key="8">
    <source>
        <dbReference type="PROSITE-ProRule" id="PRU00221"/>
    </source>
</evidence>
<sequence>MSRFVRPSKYRHVYGTAARKEDFYDNIKVSNNAWDTNLVAGNGRFVSVNWAASGGGAFALIPVARTGKLPDIYPLCRGHSASVLDTAFSPFDDAFVASASDDGTVGLWRANEEDWSVLDLSEKEREKAGGVKDLQPLRKLHGGGRKVGQVLFHPVANHVLAAATGDHVIKLYDVEAGGDGAQVEMTGFSDSIQSLAFDWTGTTLVATCRDRKLRTFDTRKGGKAVQEAESHGGIKGARVAWCGQLDRFITTGFSKMSDRQLFLWDSTNISKPLKQIVLDSSSGVIMPFWSDNNICFLAGKGDGNIRYYELENDELHYLTEYKSTEPQRGLTFVPRRALNADENEIARAYKVTGNMVQPISFLVPRRAESFQSDIFPPAPSSKPALSAAEFFAGKTAQPNLVSLEDGSGVKSSGAAPSAASAGAPRSAPAPASAPAATASFASAPSNSTSAAAAPAPASAAAAPAAQPAPAPAPKAPEPATQQRAASPQKSTFAALRENGHAASAAAASAPASAAAASGAGDAEARKELEKLKRQLAERDARIRELEVENERLRTNQQRVREALM</sequence>
<evidence type="ECO:0000256" key="4">
    <source>
        <dbReference type="ARBA" id="ARBA00022737"/>
    </source>
</evidence>
<feature type="region of interest" description="Disordered" evidence="10">
    <location>
        <begin position="458"/>
        <end position="524"/>
    </location>
</feature>
<feature type="compositionally biased region" description="Low complexity" evidence="10">
    <location>
        <begin position="501"/>
        <end position="521"/>
    </location>
</feature>
<dbReference type="GO" id="GO:0007015">
    <property type="term" value="P:actin filament organization"/>
    <property type="evidence" value="ECO:0007669"/>
    <property type="project" value="TreeGrafter"/>
</dbReference>
<dbReference type="EMBL" id="KZ819294">
    <property type="protein sequence ID" value="PWN97572.1"/>
    <property type="molecule type" value="Genomic_DNA"/>
</dbReference>
<dbReference type="SMART" id="SM00320">
    <property type="entry name" value="WD40"/>
    <property type="match status" value="3"/>
</dbReference>
<keyword evidence="13" id="KW-1185">Reference proteome</keyword>
<keyword evidence="3 8" id="KW-0853">WD repeat</keyword>
<dbReference type="Proteomes" id="UP000245946">
    <property type="component" value="Unassembled WGS sequence"/>
</dbReference>
<evidence type="ECO:0000313" key="13">
    <source>
        <dbReference type="Proteomes" id="UP000245946"/>
    </source>
</evidence>